<reference evidence="2" key="1">
    <citation type="submission" date="2024-03" db="EMBL/GenBank/DDBJ databases">
        <title>Complete genome sequence of Mycoplasma felifaucium Z921 isolated from the trachea of a cheetah.</title>
        <authorList>
            <person name="Spergser J."/>
        </authorList>
    </citation>
    <scope>NUCLEOTIDE SEQUENCE [LARGE SCALE GENOMIC DNA]</scope>
    <source>
        <strain evidence="2">Z921</strain>
    </source>
</reference>
<dbReference type="NCBIfam" id="NF045866">
    <property type="entry name" value="GGPL_Ptran_Mf1"/>
    <property type="match status" value="1"/>
</dbReference>
<dbReference type="InterPro" id="IPR052942">
    <property type="entry name" value="LPS_cholinephosphotransferase"/>
</dbReference>
<sequence length="250" mass="29996">MNEKQLKVLNLLDEFIKIAQKNNLDYMVFYGTLLGTIRHKGFIPWDDDIDLVIPKKTLDFLVENYPEKIKTNENSNNFILIPKFTNDDDYKEDVCFLDLFVAVPTNQKRINKYLSLKNKIGYLHSYTHRKVFKRQWGMKLAKFFLSWTWLSKKYLFKNAWNELYDPNGDLIHVINWPFNKVTKNNIYSELDFEKCENRKFENLVVKVPKNWEQILVQNYGKNWSTPIKGKMTTHLGMYDMDVFTHKKKEK</sequence>
<dbReference type="Proteomes" id="UP001477443">
    <property type="component" value="Chromosome"/>
</dbReference>
<dbReference type="Pfam" id="PF04991">
    <property type="entry name" value="LicD"/>
    <property type="match status" value="1"/>
</dbReference>
<accession>A0ABZ2RSK4</accession>
<gene>
    <name evidence="2" type="ORF">WG617_00270</name>
</gene>
<dbReference type="PANTHER" id="PTHR43404">
    <property type="entry name" value="LIPOPOLYSACCHARIDE CHOLINEPHOSPHOTRANSFERASE LICD"/>
    <property type="match status" value="1"/>
</dbReference>
<name>A0ABZ2RSK4_9BACT</name>
<feature type="domain" description="LicD/FKTN/FKRP nucleotidyltransferase" evidence="1">
    <location>
        <begin position="19"/>
        <end position="220"/>
    </location>
</feature>
<keyword evidence="3" id="KW-1185">Reference proteome</keyword>
<dbReference type="EMBL" id="CP148067">
    <property type="protein sequence ID" value="WXL29081.1"/>
    <property type="molecule type" value="Genomic_DNA"/>
</dbReference>
<evidence type="ECO:0000313" key="3">
    <source>
        <dbReference type="Proteomes" id="UP001477443"/>
    </source>
</evidence>
<dbReference type="PANTHER" id="PTHR43404:SF2">
    <property type="entry name" value="LIPOPOLYSACCHARIDE CHOLINEPHOSPHOTRANSFERASE LICD"/>
    <property type="match status" value="1"/>
</dbReference>
<organism evidence="2 3">
    <name type="scientific">Mycoplasmopsis felifaucium</name>
    <dbReference type="NCBI Taxonomy" id="35768"/>
    <lineage>
        <taxon>Bacteria</taxon>
        <taxon>Bacillati</taxon>
        <taxon>Mycoplasmatota</taxon>
        <taxon>Mycoplasmoidales</taxon>
        <taxon>Metamycoplasmataceae</taxon>
        <taxon>Mycoplasmopsis</taxon>
    </lineage>
</organism>
<proteinExistence type="predicted"/>
<evidence type="ECO:0000259" key="1">
    <source>
        <dbReference type="Pfam" id="PF04991"/>
    </source>
</evidence>
<dbReference type="InterPro" id="IPR007074">
    <property type="entry name" value="LicD/FKTN/FKRP_NTP_transf"/>
</dbReference>
<dbReference type="RefSeq" id="WP_338822678.1">
    <property type="nucleotide sequence ID" value="NZ_CP148067.1"/>
</dbReference>
<protein>
    <submittedName>
        <fullName evidence="2">LicD family protein</fullName>
    </submittedName>
</protein>
<evidence type="ECO:0000313" key="2">
    <source>
        <dbReference type="EMBL" id="WXL29081.1"/>
    </source>
</evidence>